<dbReference type="OrthoDB" id="9794975at2"/>
<dbReference type="GO" id="GO:0045900">
    <property type="term" value="P:negative regulation of translational elongation"/>
    <property type="evidence" value="ECO:0007669"/>
    <property type="project" value="TreeGrafter"/>
</dbReference>
<feature type="domain" description="Sigma 54 modulation/S30EA ribosomal protein C-terminal" evidence="4">
    <location>
        <begin position="117"/>
        <end position="171"/>
    </location>
</feature>
<dbReference type="Proteomes" id="UP000295008">
    <property type="component" value="Unassembled WGS sequence"/>
</dbReference>
<dbReference type="PANTHER" id="PTHR33231">
    <property type="entry name" value="30S RIBOSOMAL PROTEIN"/>
    <property type="match status" value="1"/>
</dbReference>
<dbReference type="GO" id="GO:0022627">
    <property type="term" value="C:cytosolic small ribosomal subunit"/>
    <property type="evidence" value="ECO:0007669"/>
    <property type="project" value="TreeGrafter"/>
</dbReference>
<accession>A0A4R1RWX7</accession>
<dbReference type="CDD" id="cd00552">
    <property type="entry name" value="RaiA"/>
    <property type="match status" value="1"/>
</dbReference>
<dbReference type="InterPro" id="IPR038416">
    <property type="entry name" value="Ribosom_S30AE_C_sf"/>
</dbReference>
<comment type="caution">
    <text evidence="5">The sequence shown here is derived from an EMBL/GenBank/DDBJ whole genome shotgun (WGS) entry which is preliminary data.</text>
</comment>
<name>A0A4R1RWX7_HYDET</name>
<keyword evidence="2 3" id="KW-0810">Translation regulation</keyword>
<dbReference type="AlphaFoldDB" id="A0A4R1RWX7"/>
<comment type="function">
    <text evidence="3">Required for dimerization of active 70S ribosomes into 100S ribosomes in stationary phase; 100S ribosomes are translationally inactive and sometimes present during exponential growth.</text>
</comment>
<dbReference type="Gene3D" id="3.30.505.50">
    <property type="entry name" value="Sigma 54 modulation/S30EA ribosomal protein, C-terminal domain"/>
    <property type="match status" value="1"/>
</dbReference>
<dbReference type="Pfam" id="PF16321">
    <property type="entry name" value="Ribosom_S30AE_C"/>
    <property type="match status" value="1"/>
</dbReference>
<dbReference type="SUPFAM" id="SSF69754">
    <property type="entry name" value="Ribosome binding protein Y (YfiA homologue)"/>
    <property type="match status" value="1"/>
</dbReference>
<comment type="subunit">
    <text evidence="3">Interacts with 100S ribosomes.</text>
</comment>
<dbReference type="InterPro" id="IPR032528">
    <property type="entry name" value="Ribosom_S30AE_C"/>
</dbReference>
<dbReference type="NCBIfam" id="TIGR00741">
    <property type="entry name" value="yfiA"/>
    <property type="match status" value="1"/>
</dbReference>
<comment type="similarity">
    <text evidence="3">Belongs to the HPF/YfiA ribosome-associated protein family. Long HPF subfamily.</text>
</comment>
<keyword evidence="6" id="KW-1185">Reference proteome</keyword>
<dbReference type="FunFam" id="3.30.505.50:FF:000001">
    <property type="entry name" value="Ribosome hibernation promoting factor"/>
    <property type="match status" value="1"/>
</dbReference>
<dbReference type="RefSeq" id="WP_132013928.1">
    <property type="nucleotide sequence ID" value="NZ_SLUN01000008.1"/>
</dbReference>
<keyword evidence="1 3" id="KW-0963">Cytoplasm</keyword>
<reference evidence="5 6" key="1">
    <citation type="submission" date="2019-03" db="EMBL/GenBank/DDBJ databases">
        <title>Genomic Encyclopedia of Type Strains, Phase IV (KMG-IV): sequencing the most valuable type-strain genomes for metagenomic binning, comparative biology and taxonomic classification.</title>
        <authorList>
            <person name="Goeker M."/>
        </authorList>
    </citation>
    <scope>NUCLEOTIDE SEQUENCE [LARGE SCALE GENOMIC DNA]</scope>
    <source>
        <strain evidence="5 6">LX-B</strain>
    </source>
</reference>
<proteinExistence type="inferred from homology"/>
<dbReference type="InterPro" id="IPR036567">
    <property type="entry name" value="RHF-like"/>
</dbReference>
<dbReference type="InterPro" id="IPR034694">
    <property type="entry name" value="HPF_long/plastid"/>
</dbReference>
<protein>
    <recommendedName>
        <fullName evidence="3">Ribosome hibernation promoting factor</fullName>
        <shortName evidence="3">HPF</shortName>
    </recommendedName>
</protein>
<comment type="subcellular location">
    <subcellularLocation>
        <location evidence="3">Cytoplasm</location>
    </subcellularLocation>
</comment>
<evidence type="ECO:0000256" key="1">
    <source>
        <dbReference type="ARBA" id="ARBA00022490"/>
    </source>
</evidence>
<evidence type="ECO:0000313" key="5">
    <source>
        <dbReference type="EMBL" id="TCL70964.1"/>
    </source>
</evidence>
<dbReference type="PANTHER" id="PTHR33231:SF1">
    <property type="entry name" value="30S RIBOSOMAL PROTEIN"/>
    <property type="match status" value="1"/>
</dbReference>
<organism evidence="5 6">
    <name type="scientific">Hydrogenispora ethanolica</name>
    <dbReference type="NCBI Taxonomy" id="1082276"/>
    <lineage>
        <taxon>Bacteria</taxon>
        <taxon>Bacillati</taxon>
        <taxon>Bacillota</taxon>
        <taxon>Hydrogenispora</taxon>
    </lineage>
</organism>
<dbReference type="Gene3D" id="3.30.160.100">
    <property type="entry name" value="Ribosome hibernation promotion factor-like"/>
    <property type="match status" value="1"/>
</dbReference>
<gene>
    <name evidence="3" type="primary">hpf</name>
    <name evidence="5" type="ORF">EDC14_1008111</name>
</gene>
<sequence>MLVSVKGKNVEITEALRDYAEKKVAKVSKFFEKSPIGAQVTMSTERGKHIVDITVQIDGLLLRGEEKTADMYGSIDGAVEKIERQVHKFKTRINRRLRGEENQVVLAPVSTQEEAPAPVIKRTKRFAIKPMSVEEAVMQMDLLGHDFYVFSNSDTEEVNVVYRRKDGNYGLIEPEF</sequence>
<dbReference type="InterPro" id="IPR050574">
    <property type="entry name" value="HPF/YfiA_ribosome-assoc"/>
</dbReference>
<dbReference type="InterPro" id="IPR003489">
    <property type="entry name" value="RHF/RaiA"/>
</dbReference>
<dbReference type="HAMAP" id="MF_00839">
    <property type="entry name" value="HPF"/>
    <property type="match status" value="1"/>
</dbReference>
<evidence type="ECO:0000313" key="6">
    <source>
        <dbReference type="Proteomes" id="UP000295008"/>
    </source>
</evidence>
<evidence type="ECO:0000256" key="2">
    <source>
        <dbReference type="ARBA" id="ARBA00022845"/>
    </source>
</evidence>
<evidence type="ECO:0000259" key="4">
    <source>
        <dbReference type="Pfam" id="PF16321"/>
    </source>
</evidence>
<evidence type="ECO:0000256" key="3">
    <source>
        <dbReference type="HAMAP-Rule" id="MF_00839"/>
    </source>
</evidence>
<dbReference type="EMBL" id="SLUN01000008">
    <property type="protein sequence ID" value="TCL70964.1"/>
    <property type="molecule type" value="Genomic_DNA"/>
</dbReference>
<dbReference type="Pfam" id="PF02482">
    <property type="entry name" value="Ribosomal_S30AE"/>
    <property type="match status" value="1"/>
</dbReference>
<dbReference type="GO" id="GO:0043024">
    <property type="term" value="F:ribosomal small subunit binding"/>
    <property type="evidence" value="ECO:0007669"/>
    <property type="project" value="TreeGrafter"/>
</dbReference>